<dbReference type="GO" id="GO:0004134">
    <property type="term" value="F:4-alpha-glucanotransferase activity"/>
    <property type="evidence" value="ECO:0007669"/>
    <property type="project" value="UniProtKB-EC"/>
</dbReference>
<dbReference type="PANTHER" id="PTHR32518:SF3">
    <property type="entry name" value="4-ALPHA-GLUCANOTRANSFERASE"/>
    <property type="match status" value="1"/>
</dbReference>
<evidence type="ECO:0000313" key="14">
    <source>
        <dbReference type="Proteomes" id="UP000886722"/>
    </source>
</evidence>
<evidence type="ECO:0000256" key="2">
    <source>
        <dbReference type="ARBA" id="ARBA00004496"/>
    </source>
</evidence>
<evidence type="ECO:0000256" key="8">
    <source>
        <dbReference type="ARBA" id="ARBA00022679"/>
    </source>
</evidence>
<dbReference type="GO" id="GO:0005975">
    <property type="term" value="P:carbohydrate metabolic process"/>
    <property type="evidence" value="ECO:0007669"/>
    <property type="project" value="InterPro"/>
</dbReference>
<evidence type="ECO:0000256" key="7">
    <source>
        <dbReference type="ARBA" id="ARBA00022676"/>
    </source>
</evidence>
<keyword evidence="6" id="KW-0963">Cytoplasm</keyword>
<protein>
    <recommendedName>
        <fullName evidence="5">4-alpha-glucanotransferase</fullName>
        <ecNumber evidence="4">2.4.1.25</ecNumber>
    </recommendedName>
    <alternativeName>
        <fullName evidence="10">Amylomaltase</fullName>
    </alternativeName>
    <alternativeName>
        <fullName evidence="11">Disproportionating enzyme</fullName>
    </alternativeName>
</protein>
<feature type="domain" description="CBM20" evidence="12">
    <location>
        <begin position="1"/>
        <end position="96"/>
    </location>
</feature>
<dbReference type="SMART" id="SM01065">
    <property type="entry name" value="CBM_2"/>
    <property type="match status" value="2"/>
</dbReference>
<evidence type="ECO:0000256" key="1">
    <source>
        <dbReference type="ARBA" id="ARBA00000439"/>
    </source>
</evidence>
<organism evidence="13 14">
    <name type="scientific">Candidatus Caccoplasma intestinavium</name>
    <dbReference type="NCBI Taxonomy" id="2840716"/>
    <lineage>
        <taxon>Bacteria</taxon>
        <taxon>Pseudomonadati</taxon>
        <taxon>Bacteroidota</taxon>
        <taxon>Bacteroidia</taxon>
        <taxon>Bacteroidales</taxon>
        <taxon>Bacteroidaceae</taxon>
        <taxon>Bacteroidaceae incertae sedis</taxon>
        <taxon>Candidatus Caccoplasma</taxon>
    </lineage>
</organism>
<dbReference type="Gene3D" id="2.60.40.10">
    <property type="entry name" value="Immunoglobulins"/>
    <property type="match status" value="2"/>
</dbReference>
<dbReference type="InterPro" id="IPR013783">
    <property type="entry name" value="Ig-like_fold"/>
</dbReference>
<evidence type="ECO:0000259" key="12">
    <source>
        <dbReference type="PROSITE" id="PS51166"/>
    </source>
</evidence>
<dbReference type="InterPro" id="IPR002044">
    <property type="entry name" value="CBM20"/>
</dbReference>
<evidence type="ECO:0000256" key="9">
    <source>
        <dbReference type="ARBA" id="ARBA00023277"/>
    </source>
</evidence>
<dbReference type="Pfam" id="PF02446">
    <property type="entry name" value="Glyco_hydro_77"/>
    <property type="match status" value="1"/>
</dbReference>
<evidence type="ECO:0000256" key="3">
    <source>
        <dbReference type="ARBA" id="ARBA00005684"/>
    </source>
</evidence>
<sequence length="891" mass="103437">MRVTFFIEYHTRWGQQLFLSGGIEALGSGNEERALPMQYVDDGWWTATIDADEGCTFTYGYLLRENGVCRKEWGGEHCFRPTFGISTYRVYDEWLQISRDHAFLSSAIRQSGIFRKTTEKENPASAVGVRFEVTAPALLPQETLAVVGSFTKQPWSVEEDCLMSDARYPVWSVTLPPEILRLPVEYKFVVVDKSTRRIVAWEEGDNRRLPLLVERAGETIVVNGGHLRLFRPLWKGAGVAVPVFSLRSESSWGIGEFLDLEKMVDWAVLTGQRFIQVLPVNDTTMWHTWLDSYPYRANSVYALHPAYLHLPAVGRLADEKEMARFEQEAARLNALPAVDYEAVTRLKSEYMRVLFREIGADTLASSSYRRFFDENKKWLVPYASFCYLRDTLHTPIFSEWGEYAEYDERKIARLSDEESVAYPIIAGYYFQQYHLHEQLLRVRGYARSKGVVLKGDIPIGVSRNSADAWVAPSLFNLDSQAGAPPDDFSATGQNWGFPTYNWAEMAKDGYAWWKARFTKMAEYFDAYRIDHILGFFRIWEIPDTAVEGLPGHFNAALPFTPDDLARYDFAFDEKRHAKPYIRRYMLPEIFGIYAGEVQAKYLKPIGNNAFCLREEVDNQQKINTLLGDIYDAKAQVIKEGLFRLTDEILFVRDPYAAYAWHPRINAQDTYSFKDLPADMQRDFQRLHDDFYYHRHDEFWRNEALKKLPALVLSTDMLVCGEDLGMIPHCVPDVMNRLQILSLEIQRMPKEPYCEFGDTRKYPYLSVCTTSTHDMSGIRGWWEEDRSKTQRYYNVVLHREGEAPEQCPPYICQEIIRQHLESPSMLVILPLQDWLSVNLDVRVPDPSVERINVPSDPRNYWRYRMHLTLESLLRQDKLNETVRLLIGDSLRR</sequence>
<comment type="caution">
    <text evidence="13">The sequence shown here is derived from an EMBL/GenBank/DDBJ whole genome shotgun (WGS) entry which is preliminary data.</text>
</comment>
<comment type="similarity">
    <text evidence="3">Belongs to the disproportionating enzyme family.</text>
</comment>
<gene>
    <name evidence="13" type="ORF">IAD06_02130</name>
</gene>
<accession>A0A9D1GE25</accession>
<dbReference type="PANTHER" id="PTHR32518">
    <property type="match status" value="1"/>
</dbReference>
<dbReference type="EC" id="2.4.1.25" evidence="4"/>
<dbReference type="GO" id="GO:0005737">
    <property type="term" value="C:cytoplasm"/>
    <property type="evidence" value="ECO:0007669"/>
    <property type="project" value="UniProtKB-SubCell"/>
</dbReference>
<reference evidence="13" key="2">
    <citation type="journal article" date="2021" name="PeerJ">
        <title>Extensive microbial diversity within the chicken gut microbiome revealed by metagenomics and culture.</title>
        <authorList>
            <person name="Gilroy R."/>
            <person name="Ravi A."/>
            <person name="Getino M."/>
            <person name="Pursley I."/>
            <person name="Horton D.L."/>
            <person name="Alikhan N.F."/>
            <person name="Baker D."/>
            <person name="Gharbi K."/>
            <person name="Hall N."/>
            <person name="Watson M."/>
            <person name="Adriaenssens E.M."/>
            <person name="Foster-Nyarko E."/>
            <person name="Jarju S."/>
            <person name="Secka A."/>
            <person name="Antonio M."/>
            <person name="Oren A."/>
            <person name="Chaudhuri R.R."/>
            <person name="La Ragione R."/>
            <person name="Hildebrand F."/>
            <person name="Pallen M.J."/>
        </authorList>
    </citation>
    <scope>NUCLEOTIDE SEQUENCE</scope>
    <source>
        <strain evidence="13">21143</strain>
    </source>
</reference>
<dbReference type="InterPro" id="IPR003385">
    <property type="entry name" value="Glyco_hydro_77"/>
</dbReference>
<dbReference type="SUPFAM" id="SSF49452">
    <property type="entry name" value="Starch-binding domain-like"/>
    <property type="match status" value="2"/>
</dbReference>
<dbReference type="SUPFAM" id="SSF51445">
    <property type="entry name" value="(Trans)glycosidases"/>
    <property type="match status" value="1"/>
</dbReference>
<evidence type="ECO:0000256" key="11">
    <source>
        <dbReference type="ARBA" id="ARBA00031501"/>
    </source>
</evidence>
<dbReference type="InterPro" id="IPR017853">
    <property type="entry name" value="GH"/>
</dbReference>
<dbReference type="PROSITE" id="PS51166">
    <property type="entry name" value="CBM20"/>
    <property type="match status" value="2"/>
</dbReference>
<evidence type="ECO:0000256" key="10">
    <source>
        <dbReference type="ARBA" id="ARBA00031423"/>
    </source>
</evidence>
<evidence type="ECO:0000256" key="4">
    <source>
        <dbReference type="ARBA" id="ARBA00012560"/>
    </source>
</evidence>
<comment type="subcellular location">
    <subcellularLocation>
        <location evidence="2">Cytoplasm</location>
    </subcellularLocation>
</comment>
<dbReference type="Pfam" id="PF00686">
    <property type="entry name" value="CBM_20"/>
    <property type="match status" value="2"/>
</dbReference>
<name>A0A9D1GE25_9BACT</name>
<comment type="catalytic activity">
    <reaction evidence="1">
        <text>Transfers a segment of a (1-&gt;4)-alpha-D-glucan to a new position in an acceptor, which may be glucose or a (1-&gt;4)-alpha-D-glucan.</text>
        <dbReference type="EC" id="2.4.1.25"/>
    </reaction>
</comment>
<feature type="domain" description="CBM20" evidence="12">
    <location>
        <begin position="121"/>
        <end position="236"/>
    </location>
</feature>
<dbReference type="InterPro" id="IPR013784">
    <property type="entry name" value="Carb-bd-like_fold"/>
</dbReference>
<dbReference type="AlphaFoldDB" id="A0A9D1GE25"/>
<evidence type="ECO:0000256" key="5">
    <source>
        <dbReference type="ARBA" id="ARBA00020295"/>
    </source>
</evidence>
<dbReference type="Proteomes" id="UP000886722">
    <property type="component" value="Unassembled WGS sequence"/>
</dbReference>
<proteinExistence type="inferred from homology"/>
<dbReference type="GO" id="GO:2001070">
    <property type="term" value="F:starch binding"/>
    <property type="evidence" value="ECO:0007669"/>
    <property type="project" value="InterPro"/>
</dbReference>
<evidence type="ECO:0000256" key="6">
    <source>
        <dbReference type="ARBA" id="ARBA00022490"/>
    </source>
</evidence>
<keyword evidence="7" id="KW-0328">Glycosyltransferase</keyword>
<reference evidence="13" key="1">
    <citation type="submission" date="2020-10" db="EMBL/GenBank/DDBJ databases">
        <authorList>
            <person name="Gilroy R."/>
        </authorList>
    </citation>
    <scope>NUCLEOTIDE SEQUENCE</scope>
    <source>
        <strain evidence="13">21143</strain>
    </source>
</reference>
<keyword evidence="9" id="KW-0119">Carbohydrate metabolism</keyword>
<evidence type="ECO:0000313" key="13">
    <source>
        <dbReference type="EMBL" id="HIT38827.1"/>
    </source>
</evidence>
<dbReference type="EMBL" id="DVKT01000015">
    <property type="protein sequence ID" value="HIT38827.1"/>
    <property type="molecule type" value="Genomic_DNA"/>
</dbReference>
<dbReference type="Gene3D" id="3.20.20.80">
    <property type="entry name" value="Glycosidases"/>
    <property type="match status" value="2"/>
</dbReference>
<keyword evidence="8" id="KW-0808">Transferase</keyword>